<gene>
    <name evidence="1" type="ORF">Taro_037547</name>
</gene>
<dbReference type="OrthoDB" id="410458at2759"/>
<name>A0A843W0V3_COLES</name>
<sequence length="218" mass="24168">MGRELFTVGSWFTTLIRNRPIRTFPLLILPPSPSVSMSPEESAIGLGLCLSPAIPDGPCRPIDRRLYAAHTAAEHRSPPSGSASTRLPASLCGLADRQGRWRRLGGGHGGVLPRGHQAHHALRRRIRFEALQSDAGRKLLQRSGRAPDDISSVVLVEKDRSYIKSEAVARIMDYLQLPFPQLALFVRLVPLFVRDFAYDKVASNRYSLFGQSESCELQ</sequence>
<dbReference type="InterPro" id="IPR052927">
    <property type="entry name" value="DCC_oxidoreductase"/>
</dbReference>
<dbReference type="Pfam" id="PF04134">
    <property type="entry name" value="DCC1-like"/>
    <property type="match status" value="1"/>
</dbReference>
<dbReference type="PANTHER" id="PTHR33639">
    <property type="entry name" value="THIOL-DISULFIDE OXIDOREDUCTASE DCC"/>
    <property type="match status" value="1"/>
</dbReference>
<protein>
    <recommendedName>
        <fullName evidence="3">DCC family protein</fullName>
    </recommendedName>
</protein>
<dbReference type="Proteomes" id="UP000652761">
    <property type="component" value="Unassembled WGS sequence"/>
</dbReference>
<accession>A0A843W0V3</accession>
<evidence type="ECO:0000313" key="2">
    <source>
        <dbReference type="Proteomes" id="UP000652761"/>
    </source>
</evidence>
<dbReference type="InterPro" id="IPR007263">
    <property type="entry name" value="DCC1-like"/>
</dbReference>
<organism evidence="1 2">
    <name type="scientific">Colocasia esculenta</name>
    <name type="common">Wild taro</name>
    <name type="synonym">Arum esculentum</name>
    <dbReference type="NCBI Taxonomy" id="4460"/>
    <lineage>
        <taxon>Eukaryota</taxon>
        <taxon>Viridiplantae</taxon>
        <taxon>Streptophyta</taxon>
        <taxon>Embryophyta</taxon>
        <taxon>Tracheophyta</taxon>
        <taxon>Spermatophyta</taxon>
        <taxon>Magnoliopsida</taxon>
        <taxon>Liliopsida</taxon>
        <taxon>Araceae</taxon>
        <taxon>Aroideae</taxon>
        <taxon>Colocasieae</taxon>
        <taxon>Colocasia</taxon>
    </lineage>
</organism>
<proteinExistence type="predicted"/>
<evidence type="ECO:0000313" key="1">
    <source>
        <dbReference type="EMBL" id="MQM04743.1"/>
    </source>
</evidence>
<keyword evidence="2" id="KW-1185">Reference proteome</keyword>
<comment type="caution">
    <text evidence="1">The sequence shown here is derived from an EMBL/GenBank/DDBJ whole genome shotgun (WGS) entry which is preliminary data.</text>
</comment>
<dbReference type="AlphaFoldDB" id="A0A843W0V3"/>
<evidence type="ECO:0008006" key="3">
    <source>
        <dbReference type="Google" id="ProtNLM"/>
    </source>
</evidence>
<dbReference type="PANTHER" id="PTHR33639:SF2">
    <property type="entry name" value="DUF393 DOMAIN-CONTAINING PROTEIN"/>
    <property type="match status" value="1"/>
</dbReference>
<reference evidence="1" key="1">
    <citation type="submission" date="2017-07" db="EMBL/GenBank/DDBJ databases">
        <title>Taro Niue Genome Assembly and Annotation.</title>
        <authorList>
            <person name="Atibalentja N."/>
            <person name="Keating K."/>
            <person name="Fields C.J."/>
        </authorList>
    </citation>
    <scope>NUCLEOTIDE SEQUENCE</scope>
    <source>
        <strain evidence="1">Niue_2</strain>
        <tissue evidence="1">Leaf</tissue>
    </source>
</reference>
<dbReference type="GO" id="GO:0015035">
    <property type="term" value="F:protein-disulfide reductase activity"/>
    <property type="evidence" value="ECO:0007669"/>
    <property type="project" value="InterPro"/>
</dbReference>
<dbReference type="EMBL" id="NMUH01003275">
    <property type="protein sequence ID" value="MQM04743.1"/>
    <property type="molecule type" value="Genomic_DNA"/>
</dbReference>